<evidence type="ECO:0000313" key="1">
    <source>
        <dbReference type="EMBL" id="GBM89114.1"/>
    </source>
</evidence>
<name>A0A4Y2JGM2_ARAVE</name>
<reference evidence="1 2" key="1">
    <citation type="journal article" date="2019" name="Sci. Rep.">
        <title>Orb-weaving spider Araneus ventricosus genome elucidates the spidroin gene catalogue.</title>
        <authorList>
            <person name="Kono N."/>
            <person name="Nakamura H."/>
            <person name="Ohtoshi R."/>
            <person name="Moran D.A.P."/>
            <person name="Shinohara A."/>
            <person name="Yoshida Y."/>
            <person name="Fujiwara M."/>
            <person name="Mori M."/>
            <person name="Tomita M."/>
            <person name="Arakawa K."/>
        </authorList>
    </citation>
    <scope>NUCLEOTIDE SEQUENCE [LARGE SCALE GENOMIC DNA]</scope>
</reference>
<dbReference type="EMBL" id="BGPR01003513">
    <property type="protein sequence ID" value="GBM89114.1"/>
    <property type="molecule type" value="Genomic_DNA"/>
</dbReference>
<gene>
    <name evidence="1" type="ORF">AVEN_190941_1</name>
</gene>
<evidence type="ECO:0000313" key="2">
    <source>
        <dbReference type="Proteomes" id="UP000499080"/>
    </source>
</evidence>
<accession>A0A4Y2JGM2</accession>
<dbReference type="AlphaFoldDB" id="A0A4Y2JGM2"/>
<comment type="caution">
    <text evidence="1">The sequence shown here is derived from an EMBL/GenBank/DDBJ whole genome shotgun (WGS) entry which is preliminary data.</text>
</comment>
<dbReference type="Proteomes" id="UP000499080">
    <property type="component" value="Unassembled WGS sequence"/>
</dbReference>
<proteinExistence type="predicted"/>
<keyword evidence="2" id="KW-1185">Reference proteome</keyword>
<sequence>MRPPVFDVFITTKDRRLSLPRIILPRILTDTPVGPYSTEIDKLEQAYSTFEFADSKLPIEKSETDELEEEYLETRTNLQTNLENVNMPMQMNNADSAVSVNNIFKACKSSDSHSFNSSWIKCPKSWGNHQLERCFRYQKLNPY</sequence>
<protein>
    <submittedName>
        <fullName evidence="1">Uncharacterized protein</fullName>
    </submittedName>
</protein>
<organism evidence="1 2">
    <name type="scientific">Araneus ventricosus</name>
    <name type="common">Orbweaver spider</name>
    <name type="synonym">Epeira ventricosa</name>
    <dbReference type="NCBI Taxonomy" id="182803"/>
    <lineage>
        <taxon>Eukaryota</taxon>
        <taxon>Metazoa</taxon>
        <taxon>Ecdysozoa</taxon>
        <taxon>Arthropoda</taxon>
        <taxon>Chelicerata</taxon>
        <taxon>Arachnida</taxon>
        <taxon>Araneae</taxon>
        <taxon>Araneomorphae</taxon>
        <taxon>Entelegynae</taxon>
        <taxon>Araneoidea</taxon>
        <taxon>Araneidae</taxon>
        <taxon>Araneus</taxon>
    </lineage>
</organism>